<dbReference type="PROSITE" id="PS00571">
    <property type="entry name" value="AMIDASES"/>
    <property type="match status" value="1"/>
</dbReference>
<dbReference type="STRING" id="1770053.SAMN05216551_102158"/>
<keyword evidence="3" id="KW-1185">Reference proteome</keyword>
<dbReference type="OrthoDB" id="9811471at2"/>
<protein>
    <submittedName>
        <fullName evidence="2">Amidase</fullName>
    </submittedName>
</protein>
<name>A0A1H2PKU2_9BURK</name>
<dbReference type="Pfam" id="PF01425">
    <property type="entry name" value="Amidase"/>
    <property type="match status" value="1"/>
</dbReference>
<dbReference type="PANTHER" id="PTHR11895:SF151">
    <property type="entry name" value="GLUTAMYL-TRNA(GLN) AMIDOTRANSFERASE SUBUNIT A"/>
    <property type="match status" value="1"/>
</dbReference>
<dbReference type="GO" id="GO:0003824">
    <property type="term" value="F:catalytic activity"/>
    <property type="evidence" value="ECO:0007669"/>
    <property type="project" value="InterPro"/>
</dbReference>
<accession>A0A1H2PKU2</accession>
<dbReference type="InterPro" id="IPR036928">
    <property type="entry name" value="AS_sf"/>
</dbReference>
<dbReference type="Gene3D" id="3.90.1300.10">
    <property type="entry name" value="Amidase signature (AS) domain"/>
    <property type="match status" value="1"/>
</dbReference>
<proteinExistence type="predicted"/>
<dbReference type="InterPro" id="IPR020556">
    <property type="entry name" value="Amidase_CS"/>
</dbReference>
<dbReference type="PANTHER" id="PTHR11895">
    <property type="entry name" value="TRANSAMIDASE"/>
    <property type="match status" value="1"/>
</dbReference>
<reference evidence="3" key="1">
    <citation type="submission" date="2016-09" db="EMBL/GenBank/DDBJ databases">
        <authorList>
            <person name="Varghese N."/>
            <person name="Submissions S."/>
        </authorList>
    </citation>
    <scope>NUCLEOTIDE SEQUENCE [LARGE SCALE GENOMIC DNA]</scope>
    <source>
        <strain evidence="3">JS23</strain>
    </source>
</reference>
<dbReference type="InterPro" id="IPR000120">
    <property type="entry name" value="Amidase"/>
</dbReference>
<dbReference type="InterPro" id="IPR023631">
    <property type="entry name" value="Amidase_dom"/>
</dbReference>
<gene>
    <name evidence="2" type="ORF">SAMN05216551_102158</name>
</gene>
<organism evidence="2 3">
    <name type="scientific">Chitinasiproducens palmae</name>
    <dbReference type="NCBI Taxonomy" id="1770053"/>
    <lineage>
        <taxon>Bacteria</taxon>
        <taxon>Pseudomonadati</taxon>
        <taxon>Pseudomonadota</taxon>
        <taxon>Betaproteobacteria</taxon>
        <taxon>Burkholderiales</taxon>
        <taxon>Burkholderiaceae</taxon>
        <taxon>Chitinasiproducens</taxon>
    </lineage>
</organism>
<dbReference type="EMBL" id="FNLO01000002">
    <property type="protein sequence ID" value="SDV46980.1"/>
    <property type="molecule type" value="Genomic_DNA"/>
</dbReference>
<dbReference type="AlphaFoldDB" id="A0A1H2PKU2"/>
<sequence>MNELIARFELNGAHSNGLTIAVKDCIDIAGMPTQAGSRALADAPPAAQHAEVVSRLLAAGWQIVGKANMHELAFGMTGINAFTGTPTNPQAPERVPGGSSSGSAAAVGAALVDAAIGTDTGGSIRGPAAFCGVIGLKPTFGRVSRQGVTPRESTLDCVGPFARDMKTLVAVMQAIAPDFDLSPAAVDDAAARTGQPFTLGVYRGEADPAINAAVAAALARTGLAQRPVDLTGIEDAFDAGLTVINAETARAFGEFVGRNVLGADLEARLALARNTSADDLARAETVRERFTAQVDEQLRQVDAIVLPTMPSLPITVDEARNGVPVIRTSFFIRPFNLTGHPALSLPIPIEGSDIKAGLQIVGRHGADEKVCEIAAFIERAIANRA</sequence>
<evidence type="ECO:0000313" key="2">
    <source>
        <dbReference type="EMBL" id="SDV46980.1"/>
    </source>
</evidence>
<evidence type="ECO:0000259" key="1">
    <source>
        <dbReference type="Pfam" id="PF01425"/>
    </source>
</evidence>
<dbReference type="SUPFAM" id="SSF75304">
    <property type="entry name" value="Amidase signature (AS) enzymes"/>
    <property type="match status" value="1"/>
</dbReference>
<dbReference type="RefSeq" id="WP_091904992.1">
    <property type="nucleotide sequence ID" value="NZ_FNLO01000002.1"/>
</dbReference>
<evidence type="ECO:0000313" key="3">
    <source>
        <dbReference type="Proteomes" id="UP000243719"/>
    </source>
</evidence>
<dbReference type="Proteomes" id="UP000243719">
    <property type="component" value="Unassembled WGS sequence"/>
</dbReference>
<feature type="domain" description="Amidase" evidence="1">
    <location>
        <begin position="16"/>
        <end position="371"/>
    </location>
</feature>